<sequence length="141" mass="15926">MINKFTIDPGHKSSLFNLALMCHNELNDSLASIPLLHKLIETYSDHFKSYMLLGDIELSVLKNSTTATKLFEKATNLSPNSLQARHNYCVTVNEDTGDLERGEECLKFASSLADSNNPNDEFVFRHLAMIRAKRQARDPLI</sequence>
<reference evidence="1 2" key="2">
    <citation type="submission" date="2018-11" db="EMBL/GenBank/DDBJ databases">
        <authorList>
            <consortium name="Pathogen Informatics"/>
        </authorList>
    </citation>
    <scope>NUCLEOTIDE SEQUENCE [LARGE SCALE GENOMIC DNA]</scope>
</reference>
<evidence type="ECO:0000313" key="1">
    <source>
        <dbReference type="EMBL" id="VDO00870.1"/>
    </source>
</evidence>
<dbReference type="Proteomes" id="UP000278807">
    <property type="component" value="Unassembled WGS sequence"/>
</dbReference>
<dbReference type="OrthoDB" id="66906at2759"/>
<protein>
    <submittedName>
        <fullName evidence="3">TPR_REGION domain-containing protein</fullName>
    </submittedName>
</protein>
<dbReference type="PANTHER" id="PTHR44395:SF1">
    <property type="entry name" value="PROTEIN O-MANNOSYL-TRANSFERASE TMTC3"/>
    <property type="match status" value="1"/>
</dbReference>
<dbReference type="WBParaSite" id="HNAJ_0000501201-mRNA-1">
    <property type="protein sequence ID" value="HNAJ_0000501201-mRNA-1"/>
    <property type="gene ID" value="HNAJ_0000501201"/>
</dbReference>
<dbReference type="InterPro" id="IPR011990">
    <property type="entry name" value="TPR-like_helical_dom_sf"/>
</dbReference>
<proteinExistence type="predicted"/>
<dbReference type="AlphaFoldDB" id="A0A0R3TD73"/>
<keyword evidence="2" id="KW-1185">Reference proteome</keyword>
<reference evidence="3" key="1">
    <citation type="submission" date="2017-02" db="UniProtKB">
        <authorList>
            <consortium name="WormBaseParasite"/>
        </authorList>
    </citation>
    <scope>IDENTIFICATION</scope>
</reference>
<gene>
    <name evidence="1" type="ORF">HNAJ_LOCUS5010</name>
</gene>
<dbReference type="PANTHER" id="PTHR44395">
    <property type="match status" value="1"/>
</dbReference>
<dbReference type="Gene3D" id="1.25.40.10">
    <property type="entry name" value="Tetratricopeptide repeat domain"/>
    <property type="match status" value="1"/>
</dbReference>
<organism evidence="3">
    <name type="scientific">Rodentolepis nana</name>
    <name type="common">Dwarf tapeworm</name>
    <name type="synonym">Hymenolepis nana</name>
    <dbReference type="NCBI Taxonomy" id="102285"/>
    <lineage>
        <taxon>Eukaryota</taxon>
        <taxon>Metazoa</taxon>
        <taxon>Spiralia</taxon>
        <taxon>Lophotrochozoa</taxon>
        <taxon>Platyhelminthes</taxon>
        <taxon>Cestoda</taxon>
        <taxon>Eucestoda</taxon>
        <taxon>Cyclophyllidea</taxon>
        <taxon>Hymenolepididae</taxon>
        <taxon>Rodentolepis</taxon>
    </lineage>
</organism>
<name>A0A0R3TD73_RODNA</name>
<dbReference type="EMBL" id="UZAE01003936">
    <property type="protein sequence ID" value="VDO00870.1"/>
    <property type="molecule type" value="Genomic_DNA"/>
</dbReference>
<dbReference type="SUPFAM" id="SSF81901">
    <property type="entry name" value="HCP-like"/>
    <property type="match status" value="1"/>
</dbReference>
<dbReference type="STRING" id="102285.A0A0R3TD73"/>
<accession>A0A0R3TD73</accession>
<evidence type="ECO:0000313" key="2">
    <source>
        <dbReference type="Proteomes" id="UP000278807"/>
    </source>
</evidence>
<evidence type="ECO:0000313" key="3">
    <source>
        <dbReference type="WBParaSite" id="HNAJ_0000501201-mRNA-1"/>
    </source>
</evidence>